<dbReference type="EMBL" id="KY622006">
    <property type="protein sequence ID" value="ARF03396.1"/>
    <property type="molecule type" value="Genomic_DNA"/>
</dbReference>
<name>A0A1W5SY02_9HYPO</name>
<evidence type="ECO:0000256" key="4">
    <source>
        <dbReference type="ARBA" id="ARBA00022801"/>
    </source>
</evidence>
<dbReference type="InterPro" id="IPR003647">
    <property type="entry name" value="Intron_nuc_1_rpt"/>
</dbReference>
<keyword evidence="2" id="KW-0540">Nuclease</keyword>
<dbReference type="PROSITE" id="PS50164">
    <property type="entry name" value="GIY_YIG"/>
    <property type="match status" value="1"/>
</dbReference>
<dbReference type="InterPro" id="IPR000305">
    <property type="entry name" value="GIY-YIG_endonuc"/>
</dbReference>
<dbReference type="SUPFAM" id="SSF82771">
    <property type="entry name" value="GIY-YIG endonuclease"/>
    <property type="match status" value="1"/>
</dbReference>
<dbReference type="GeneID" id="32888780"/>
<keyword evidence="3" id="KW-0255">Endonuclease</keyword>
<dbReference type="InterPro" id="IPR003611">
    <property type="entry name" value="NUMOD3"/>
</dbReference>
<geneLocation type="mitochondrion" evidence="6"/>
<proteinExistence type="predicted"/>
<comment type="similarity">
    <text evidence="1">To endonucleases of group I introns of fungi and phage.</text>
</comment>
<dbReference type="SMART" id="SM00497">
    <property type="entry name" value="IENR1"/>
    <property type="match status" value="1"/>
</dbReference>
<reference evidence="6" key="1">
    <citation type="submission" date="2017-02" db="EMBL/GenBank/DDBJ databases">
        <title>SMRT sequencing of the wild medicinal fungus Ophiocordyceps sinensis mitochondrial genome reveals phylogenetic relationship and depicts a genome-wide modification map.</title>
        <authorList>
            <person name="Liu D."/>
            <person name="Kang X."/>
            <person name="Hu L."/>
        </authorList>
    </citation>
    <scope>NUCLEOTIDE SEQUENCE</scope>
</reference>
<dbReference type="AlphaFoldDB" id="A0A1W5SY02"/>
<sequence>MPIQKCCKNLWHNVNSRSFIRIYSTSLVNNPVNKITQPVKVYKDAFDARKDILKENKNKSGIYMLTNKLTNDIYVGQSKDLSKRFQKYFNLSYLKTRDSLIISRALIKYGYSNFSVTILEYCEISDLLSREQHYFDKLNPEYNILKVAGSSLDHKHSEQTKAKISKSLKGIYVKEKSALFGRTASEETKILMSLRKVKDNNPLCFAGKTHNESAIELMRQKALGRIHSEETKLKMSAVRGNPIYIYEKCSSEGFKLIGSFVSARRAGKFLDISGSTIIRYKNSGEIFKEKYKFSGSKS</sequence>
<dbReference type="GO" id="GO:0003677">
    <property type="term" value="F:DNA binding"/>
    <property type="evidence" value="ECO:0007669"/>
    <property type="project" value="InterPro"/>
</dbReference>
<evidence type="ECO:0000256" key="2">
    <source>
        <dbReference type="ARBA" id="ARBA00022722"/>
    </source>
</evidence>
<dbReference type="Pfam" id="PF01541">
    <property type="entry name" value="GIY-YIG"/>
    <property type="match status" value="1"/>
</dbReference>
<evidence type="ECO:0000256" key="1">
    <source>
        <dbReference type="ARBA" id="ARBA00010045"/>
    </source>
</evidence>
<accession>A0A1W5SY02</accession>
<dbReference type="CDD" id="cd10445">
    <property type="entry name" value="GIY-YIG_bI1_like"/>
    <property type="match status" value="1"/>
</dbReference>
<dbReference type="Gene3D" id="3.40.1440.10">
    <property type="entry name" value="GIY-YIG endonuclease"/>
    <property type="match status" value="1"/>
</dbReference>
<dbReference type="InterPro" id="IPR035901">
    <property type="entry name" value="GIY-YIG_endonuc_sf"/>
</dbReference>
<dbReference type="Pfam" id="PF07460">
    <property type="entry name" value="NUMOD3"/>
    <property type="match status" value="2"/>
</dbReference>
<keyword evidence="4" id="KW-0378">Hydrolase</keyword>
<dbReference type="SUPFAM" id="SSF64496">
    <property type="entry name" value="DNA-binding domain of intron-encoded endonucleases"/>
    <property type="match status" value="1"/>
</dbReference>
<protein>
    <recommendedName>
        <fullName evidence="5">GIY-YIG domain-containing protein</fullName>
    </recommendedName>
</protein>
<evidence type="ECO:0000256" key="3">
    <source>
        <dbReference type="ARBA" id="ARBA00022759"/>
    </source>
</evidence>
<feature type="domain" description="GIY-YIG" evidence="5">
    <location>
        <begin position="58"/>
        <end position="144"/>
    </location>
</feature>
<evidence type="ECO:0000259" key="5">
    <source>
        <dbReference type="PROSITE" id="PS50164"/>
    </source>
</evidence>
<dbReference type="GO" id="GO:0004519">
    <property type="term" value="F:endonuclease activity"/>
    <property type="evidence" value="ECO:0007669"/>
    <property type="project" value="UniProtKB-KW"/>
</dbReference>
<dbReference type="RefSeq" id="YP_009364304.1">
    <property type="nucleotide sequence ID" value="NC_034659.1"/>
</dbReference>
<dbReference type="SMART" id="SM00496">
    <property type="entry name" value="IENR2"/>
    <property type="match status" value="4"/>
</dbReference>
<dbReference type="NCBIfam" id="TIGR01453">
    <property type="entry name" value="grpIintron_endo"/>
    <property type="match status" value="1"/>
</dbReference>
<organism evidence="6">
    <name type="scientific">Ophiocordyceps sinensis</name>
    <dbReference type="NCBI Taxonomy" id="72228"/>
    <lineage>
        <taxon>Eukaryota</taxon>
        <taxon>Fungi</taxon>
        <taxon>Dikarya</taxon>
        <taxon>Ascomycota</taxon>
        <taxon>Pezizomycotina</taxon>
        <taxon>Sordariomycetes</taxon>
        <taxon>Hypocreomycetidae</taxon>
        <taxon>Hypocreales</taxon>
        <taxon>Ophiocordycipitaceae</taxon>
        <taxon>Ophiocordyceps</taxon>
    </lineage>
</organism>
<gene>
    <name evidence="6" type="primary">orf300</name>
</gene>
<evidence type="ECO:0000313" key="6">
    <source>
        <dbReference type="EMBL" id="ARF03396.1"/>
    </source>
</evidence>
<dbReference type="GO" id="GO:0016787">
    <property type="term" value="F:hydrolase activity"/>
    <property type="evidence" value="ECO:0007669"/>
    <property type="project" value="UniProtKB-KW"/>
</dbReference>
<dbReference type="SMART" id="SM00465">
    <property type="entry name" value="GIYc"/>
    <property type="match status" value="1"/>
</dbReference>
<keyword evidence="6" id="KW-0496">Mitochondrion</keyword>
<dbReference type="InterPro" id="IPR006350">
    <property type="entry name" value="Intron_endoG1"/>
</dbReference>